<evidence type="ECO:0000313" key="1">
    <source>
        <dbReference type="EMBL" id="EAY07329.1"/>
    </source>
</evidence>
<dbReference type="Proteomes" id="UP000001542">
    <property type="component" value="Unassembled WGS sequence"/>
</dbReference>
<dbReference type="VEuPathDB" id="TrichDB:TVAG_139590"/>
<name>A2EJ26_TRIV3</name>
<evidence type="ECO:0000313" key="2">
    <source>
        <dbReference type="Proteomes" id="UP000001542"/>
    </source>
</evidence>
<dbReference type="AlphaFoldDB" id="A2EJ26"/>
<dbReference type="SMR" id="A2EJ26"/>
<keyword evidence="2" id="KW-1185">Reference proteome</keyword>
<gene>
    <name evidence="1" type="ORF">TVAG_139590</name>
</gene>
<dbReference type="InParanoid" id="A2EJ26"/>
<accession>A2EJ26</accession>
<reference evidence="1" key="2">
    <citation type="journal article" date="2007" name="Science">
        <title>Draft genome sequence of the sexually transmitted pathogen Trichomonas vaginalis.</title>
        <authorList>
            <person name="Carlton J.M."/>
            <person name="Hirt R.P."/>
            <person name="Silva J.C."/>
            <person name="Delcher A.L."/>
            <person name="Schatz M."/>
            <person name="Zhao Q."/>
            <person name="Wortman J.R."/>
            <person name="Bidwell S.L."/>
            <person name="Alsmark U.C.M."/>
            <person name="Besteiro S."/>
            <person name="Sicheritz-Ponten T."/>
            <person name="Noel C.J."/>
            <person name="Dacks J.B."/>
            <person name="Foster P.G."/>
            <person name="Simillion C."/>
            <person name="Van de Peer Y."/>
            <person name="Miranda-Saavedra D."/>
            <person name="Barton G.J."/>
            <person name="Westrop G.D."/>
            <person name="Mueller S."/>
            <person name="Dessi D."/>
            <person name="Fiori P.L."/>
            <person name="Ren Q."/>
            <person name="Paulsen I."/>
            <person name="Zhang H."/>
            <person name="Bastida-Corcuera F.D."/>
            <person name="Simoes-Barbosa A."/>
            <person name="Brown M.T."/>
            <person name="Hayes R.D."/>
            <person name="Mukherjee M."/>
            <person name="Okumura C.Y."/>
            <person name="Schneider R."/>
            <person name="Smith A.J."/>
            <person name="Vanacova S."/>
            <person name="Villalvazo M."/>
            <person name="Haas B.J."/>
            <person name="Pertea M."/>
            <person name="Feldblyum T.V."/>
            <person name="Utterback T.R."/>
            <person name="Shu C.L."/>
            <person name="Osoegawa K."/>
            <person name="de Jong P.J."/>
            <person name="Hrdy I."/>
            <person name="Horvathova L."/>
            <person name="Zubacova Z."/>
            <person name="Dolezal P."/>
            <person name="Malik S.B."/>
            <person name="Logsdon J.M. Jr."/>
            <person name="Henze K."/>
            <person name="Gupta A."/>
            <person name="Wang C.C."/>
            <person name="Dunne R.L."/>
            <person name="Upcroft J.A."/>
            <person name="Upcroft P."/>
            <person name="White O."/>
            <person name="Salzberg S.L."/>
            <person name="Tang P."/>
            <person name="Chiu C.-H."/>
            <person name="Lee Y.-S."/>
            <person name="Embley T.M."/>
            <person name="Coombs G.H."/>
            <person name="Mottram J.C."/>
            <person name="Tachezy J."/>
            <person name="Fraser-Liggett C.M."/>
            <person name="Johnson P.J."/>
        </authorList>
    </citation>
    <scope>NUCLEOTIDE SEQUENCE [LARGE SCALE GENOMIC DNA]</scope>
    <source>
        <strain evidence="1">G3</strain>
    </source>
</reference>
<dbReference type="EMBL" id="DS113402">
    <property type="protein sequence ID" value="EAY07329.1"/>
    <property type="molecule type" value="Genomic_DNA"/>
</dbReference>
<dbReference type="KEGG" id="tva:4765244"/>
<dbReference type="RefSeq" id="XP_001319552.1">
    <property type="nucleotide sequence ID" value="XM_001319517.1"/>
</dbReference>
<organism evidence="1 2">
    <name type="scientific">Trichomonas vaginalis (strain ATCC PRA-98 / G3)</name>
    <dbReference type="NCBI Taxonomy" id="412133"/>
    <lineage>
        <taxon>Eukaryota</taxon>
        <taxon>Metamonada</taxon>
        <taxon>Parabasalia</taxon>
        <taxon>Trichomonadida</taxon>
        <taxon>Trichomonadidae</taxon>
        <taxon>Trichomonas</taxon>
    </lineage>
</organism>
<sequence length="225" mass="25716">MERLVQLKQRLEKINEARRLNKLLREKKLVRIQEINTLLDVYNPSKANSQSQGVTTTHIKIAGLSDDDISYLIRSFWGRPFQNGAQIDNANAEENQNEIQNVFRQFTPEEKRLICINSHLSPIQKLSIVQNINPNHTLSSVMKADFLPINLPLSFYDKVRILIFSLAYGPNVSVDTFFPNLGSRRVLTFINSLKSLKEPNLSQEASEGIITALNEAIQYYQNDVS</sequence>
<protein>
    <submittedName>
        <fullName evidence="1">Uncharacterized protein</fullName>
    </submittedName>
</protein>
<proteinExistence type="predicted"/>
<reference evidence="1" key="1">
    <citation type="submission" date="2006-10" db="EMBL/GenBank/DDBJ databases">
        <authorList>
            <person name="Amadeo P."/>
            <person name="Zhao Q."/>
            <person name="Wortman J."/>
            <person name="Fraser-Liggett C."/>
            <person name="Carlton J."/>
        </authorList>
    </citation>
    <scope>NUCLEOTIDE SEQUENCE</scope>
    <source>
        <strain evidence="1">G3</strain>
    </source>
</reference>
<dbReference type="VEuPathDB" id="TrichDB:TVAGG3_0609740"/>